<keyword evidence="8" id="KW-0966">Cell projection</keyword>
<keyword evidence="6" id="KW-0969">Cilium</keyword>
<evidence type="ECO:0000256" key="5">
    <source>
        <dbReference type="ARBA" id="ARBA00022794"/>
    </source>
</evidence>
<dbReference type="STRING" id="246404.A0A507FSD7"/>
<dbReference type="GO" id="GO:0030030">
    <property type="term" value="P:cell projection organization"/>
    <property type="evidence" value="ECO:0007669"/>
    <property type="project" value="UniProtKB-KW"/>
</dbReference>
<sequence>MSSRPDDATLVRAHGTLEDALDNNGKIVHVQPHSNDSNYVTVFVRVPREYYGTRGKGPKGGQVNMVFTNVSKEHLKKFQGEDEDEGEEDESGDYDSSTEIRRTRQSGSLEEAIQHGAKVLEVHSHEHNNDFSVTVRFPDDAVEGANDMIFTNVSMPRLEDLSKKDPTVSEAIKDLHLYHPSKLTDLMAEPGSRIFAWHPTNRGTYSTQIACADGCTRTYTSVSEEHMKQWVPDFEPGSTASAAFTKMSTTAGTASEDIIRHIIRDIVSHATSALKTRRANLLADASNGEPASNLPPRPQPPLTPIPQVKHLFASGIKSHIPIHSVSDTLAAFFVRAVVLDPANDFHIEHELSKDDVERLIGLCVENITVTNNPLTETIKMQVYFDSIFPAQADYLHREKMTRIANCSSILREITEVKVKNISVYEGLYRKIVSFVILRSHVGNATDIRVIREATAALESVFPQSELAAFISLSRAEKEAQLNGLTQLVTGIRLFNKQLGKGGDTVDDLVSLCATELQEISKELGSSMENTESMIQTFMAILDFSAQDASDTLTPATLARLKTGIVFHRQFLMYLDALHEQLGRTKDALAQIGERFDETIRDLKATCKSKTAVPVDQVYPMFISLANLWSNWMDELFLVAFRRGILDNIEFHAKSFDMPLPETIFESSASFKKDIEPEILSVHNTTASPPTEKEVIMKASEMMASISVINKSIEVVHPGNTTQYFKLPGYCPYNLIRRDGLVVPGDKNIGLLRYRDRLFSFASPEGAREFAKFPDRFMEGVLEMAKRSGNLVQLLHLYNYFPTVDALENAKSFTRQRLLGQMAMVSEAGCQVDTHIVDARIDPKYQWNEWELRRQALMLVNLKTKLTHSAQTDISHYRRESETQHYEPKSQFTQSSTESSTSVPRKVNYMAGLRNDGTGENKFKVLDLTVDL</sequence>
<comment type="caution">
    <text evidence="10">The sequence shown here is derived from an EMBL/GenBank/DDBJ whole genome shotgun (WGS) entry which is preliminary data.</text>
</comment>
<evidence type="ECO:0000256" key="1">
    <source>
        <dbReference type="ARBA" id="ARBA00004430"/>
    </source>
</evidence>
<dbReference type="GO" id="GO:0036064">
    <property type="term" value="C:ciliary basal body"/>
    <property type="evidence" value="ECO:0007669"/>
    <property type="project" value="TreeGrafter"/>
</dbReference>
<dbReference type="InterPro" id="IPR021897">
    <property type="entry name" value="FAP206"/>
</dbReference>
<dbReference type="PANTHER" id="PTHR21442:SF0">
    <property type="entry name" value="CILIA- AND FLAGELLA-ASSOCIATED PROTEIN 206"/>
    <property type="match status" value="1"/>
</dbReference>
<keyword evidence="4" id="KW-0963">Cytoplasm</keyword>
<evidence type="ECO:0000256" key="9">
    <source>
        <dbReference type="SAM" id="MobiDB-lite"/>
    </source>
</evidence>
<protein>
    <recommendedName>
        <fullName evidence="3">Cilia- and flagella-associated protein 206</fullName>
    </recommendedName>
</protein>
<dbReference type="GO" id="GO:0005930">
    <property type="term" value="C:axoneme"/>
    <property type="evidence" value="ECO:0007669"/>
    <property type="project" value="UniProtKB-SubCell"/>
</dbReference>
<evidence type="ECO:0000256" key="6">
    <source>
        <dbReference type="ARBA" id="ARBA00023069"/>
    </source>
</evidence>
<dbReference type="Pfam" id="PF12018">
    <property type="entry name" value="FAP206"/>
    <property type="match status" value="1"/>
</dbReference>
<proteinExistence type="inferred from homology"/>
<dbReference type="Proteomes" id="UP000320333">
    <property type="component" value="Unassembled WGS sequence"/>
</dbReference>
<feature type="region of interest" description="Disordered" evidence="9">
    <location>
        <begin position="77"/>
        <end position="107"/>
    </location>
</feature>
<feature type="compositionally biased region" description="Low complexity" evidence="9">
    <location>
        <begin position="889"/>
        <end position="901"/>
    </location>
</feature>
<evidence type="ECO:0000256" key="8">
    <source>
        <dbReference type="ARBA" id="ARBA00023273"/>
    </source>
</evidence>
<accession>A0A507FSD7</accession>
<gene>
    <name evidence="10" type="ORF">CcCBS67573_g00916</name>
</gene>
<evidence type="ECO:0000256" key="4">
    <source>
        <dbReference type="ARBA" id="ARBA00022490"/>
    </source>
</evidence>
<reference evidence="10 11" key="1">
    <citation type="journal article" date="2019" name="Sci. Rep.">
        <title>Comparative genomics of chytrid fungi reveal insights into the obligate biotrophic and pathogenic lifestyle of Synchytrium endobioticum.</title>
        <authorList>
            <person name="van de Vossenberg B.T.L.H."/>
            <person name="Warris S."/>
            <person name="Nguyen H.D.T."/>
            <person name="van Gent-Pelzer M.P.E."/>
            <person name="Joly D.L."/>
            <person name="van de Geest H.C."/>
            <person name="Bonants P.J.M."/>
            <person name="Smith D.S."/>
            <person name="Levesque C.A."/>
            <person name="van der Lee T.A.J."/>
        </authorList>
    </citation>
    <scope>NUCLEOTIDE SEQUENCE [LARGE SCALE GENOMIC DNA]</scope>
    <source>
        <strain evidence="10 11">CBS 675.73</strain>
    </source>
</reference>
<feature type="compositionally biased region" description="Pro residues" evidence="9">
    <location>
        <begin position="293"/>
        <end position="304"/>
    </location>
</feature>
<comment type="subcellular location">
    <subcellularLocation>
        <location evidence="1">Cytoplasm</location>
        <location evidence="1">Cytoskeleton</location>
        <location evidence="1">Cilium axoneme</location>
    </subcellularLocation>
</comment>
<feature type="compositionally biased region" description="Acidic residues" evidence="9">
    <location>
        <begin position="81"/>
        <end position="93"/>
    </location>
</feature>
<dbReference type="GO" id="GO:0003356">
    <property type="term" value="P:regulation of cilium beat frequency"/>
    <property type="evidence" value="ECO:0007669"/>
    <property type="project" value="TreeGrafter"/>
</dbReference>
<evidence type="ECO:0000256" key="3">
    <source>
        <dbReference type="ARBA" id="ARBA00021602"/>
    </source>
</evidence>
<keyword evidence="7" id="KW-0206">Cytoskeleton</keyword>
<evidence type="ECO:0000256" key="2">
    <source>
        <dbReference type="ARBA" id="ARBA00010500"/>
    </source>
</evidence>
<dbReference type="EMBL" id="QEAP01000014">
    <property type="protein sequence ID" value="TPX77817.1"/>
    <property type="molecule type" value="Genomic_DNA"/>
</dbReference>
<dbReference type="AlphaFoldDB" id="A0A507FSD7"/>
<comment type="similarity">
    <text evidence="2">Belongs to the CFAP206 family.</text>
</comment>
<evidence type="ECO:0000256" key="7">
    <source>
        <dbReference type="ARBA" id="ARBA00023212"/>
    </source>
</evidence>
<name>A0A507FSD7_9FUNG</name>
<dbReference type="OrthoDB" id="10251073at2759"/>
<keyword evidence="11" id="KW-1185">Reference proteome</keyword>
<feature type="compositionally biased region" description="Basic and acidic residues" evidence="9">
    <location>
        <begin position="874"/>
        <end position="887"/>
    </location>
</feature>
<keyword evidence="5" id="KW-0970">Cilium biogenesis/degradation</keyword>
<feature type="region of interest" description="Disordered" evidence="9">
    <location>
        <begin position="285"/>
        <end position="305"/>
    </location>
</feature>
<dbReference type="PANTHER" id="PTHR21442">
    <property type="entry name" value="CILIA- AND FLAGELLA-ASSOCIATED PROTEIN 206"/>
    <property type="match status" value="1"/>
</dbReference>
<evidence type="ECO:0000313" key="11">
    <source>
        <dbReference type="Proteomes" id="UP000320333"/>
    </source>
</evidence>
<feature type="region of interest" description="Disordered" evidence="9">
    <location>
        <begin position="870"/>
        <end position="904"/>
    </location>
</feature>
<organism evidence="10 11">
    <name type="scientific">Chytriomyces confervae</name>
    <dbReference type="NCBI Taxonomy" id="246404"/>
    <lineage>
        <taxon>Eukaryota</taxon>
        <taxon>Fungi</taxon>
        <taxon>Fungi incertae sedis</taxon>
        <taxon>Chytridiomycota</taxon>
        <taxon>Chytridiomycota incertae sedis</taxon>
        <taxon>Chytridiomycetes</taxon>
        <taxon>Chytridiales</taxon>
        <taxon>Chytriomycetaceae</taxon>
        <taxon>Chytriomyces</taxon>
    </lineage>
</organism>
<evidence type="ECO:0000313" key="10">
    <source>
        <dbReference type="EMBL" id="TPX77817.1"/>
    </source>
</evidence>